<feature type="transmembrane region" description="Helical" evidence="9">
    <location>
        <begin position="515"/>
        <end position="536"/>
    </location>
</feature>
<dbReference type="Pfam" id="PF03023">
    <property type="entry name" value="MurJ"/>
    <property type="match status" value="1"/>
</dbReference>
<feature type="transmembrane region" description="Helical" evidence="9">
    <location>
        <begin position="140"/>
        <end position="159"/>
    </location>
</feature>
<dbReference type="PRINTS" id="PR01806">
    <property type="entry name" value="VIRFACTRMVIN"/>
</dbReference>
<feature type="region of interest" description="Disordered" evidence="8">
    <location>
        <begin position="719"/>
        <end position="792"/>
    </location>
</feature>
<feature type="transmembrane region" description="Helical" evidence="9">
    <location>
        <begin position="441"/>
        <end position="466"/>
    </location>
</feature>
<evidence type="ECO:0000256" key="8">
    <source>
        <dbReference type="SAM" id="MobiDB-lite"/>
    </source>
</evidence>
<feature type="compositionally biased region" description="Low complexity" evidence="8">
    <location>
        <begin position="835"/>
        <end position="863"/>
    </location>
</feature>
<protein>
    <submittedName>
        <fullName evidence="10">Murein biosynthesis integral membrane protein MurJ</fullName>
    </submittedName>
</protein>
<keyword evidence="13" id="KW-1185">Reference proteome</keyword>
<dbReference type="Proteomes" id="UP000198976">
    <property type="component" value="Chromosome I"/>
</dbReference>
<evidence type="ECO:0000313" key="12">
    <source>
        <dbReference type="EMBL" id="SDU10138.1"/>
    </source>
</evidence>
<keyword evidence="3 9" id="KW-0812">Transmembrane</keyword>
<feature type="region of interest" description="Disordered" evidence="8">
    <location>
        <begin position="579"/>
        <end position="632"/>
    </location>
</feature>
<keyword evidence="7 9" id="KW-0472">Membrane</keyword>
<comment type="subcellular location">
    <subcellularLocation>
        <location evidence="1">Cell membrane</location>
        <topology evidence="1">Multi-pass membrane protein</topology>
    </subcellularLocation>
</comment>
<sequence length="1103" mass="116960">MNQSHDASDSRAPRQTSLLKSSAIMASGTLVSRILGFVRTALLIIAIGEGAGSVSATFQVANTLPNTVYNILAAGVIDAVLVPQIVRALKSRSGDRYVSRLLTLAGLILFGVTIVMMVGSPLLVTLFASSYEGPARALTITFTLLCLPQIFFYGVYNLLGELLNARGMFGPYMWAPVLNNVIAILGLSIFLILWGPHHGVFPIEEFTSSQFWVLAGSATLGVILQALILLIPLRHADVKLRIDWHFKGTSFKSASRVAGWTFATLGVSQIGIISTTNLATQADHCATLHDASIAGYVAYTAAFMVYMVPQSLISVSLATAIFTRMANAVTENDHREVARNFHTGVNVITLLTLLAAAILIAAAVPVMQLVLPMASPENVRAYAAVLIALMPGVASTGMVLMSQRVFFAYEDAKPVFLMGIVPTIIQIIVGWSVFFLAGPGWWTIGASAAETVCRLLQGFIAVFWVARKIRYVNPGLIVASYIKYFTAAGVGGLAGGVAIWLMGASTPIDQWVARWLVAAVKAVVVALVVTIVFALMMRLLDPASTSDAVRKVNRRLPVPALIRKVFVVEGAGASTASFASHARTTVPQAPDAERDESDSAAADRAQPTADSGEQQSTQADAVVDGSSHDTDSQRTQIHFFDWSKFLGREQAEVGQELTDAQYDTTLHADPFPADAHHSDDPAQVEEDAQILSSILQRGFSPSDPTNTGEMPVVSRWGAAAPEPDAQDGLASAVTPDEETPHLVQSQANDLRASEPTPAHTPKEHPVPYPPEPDENDELDQFGSHEHGAHQPARPSFDEIAFGRLTDHASSGHESSDHSVPPAAAASGGIGAAGALGTAGTASTTGTTEAAGAASETGQSAATEQPTATEQPEPASNASSTTSRALTTRINPTIPTVIFAAILVIGGGLWGVKTMLAPVSGEGFSFSPTHNEQESGQSAEQSGSGQSGSDQPVEPEIIRPQVTSVDALSWRNDNGDNPDQAIYAIDGKLDTAWRSRSFDYNQFPPDEIVSLKLNLQEKATVSKVTVHMAPGTTGGELVLTSVDPSVDVTAARHGTELATTAMSPTTDITLPEPVETQGLVLMFRYMPSSDEGSNQAWVYEVTVE</sequence>
<feature type="transmembrane region" description="Helical" evidence="9">
    <location>
        <begin position="293"/>
        <end position="322"/>
    </location>
</feature>
<organism evidence="10 13">
    <name type="scientific">Schaalia radingae</name>
    <dbReference type="NCBI Taxonomy" id="131110"/>
    <lineage>
        <taxon>Bacteria</taxon>
        <taxon>Bacillati</taxon>
        <taxon>Actinomycetota</taxon>
        <taxon>Actinomycetes</taxon>
        <taxon>Actinomycetales</taxon>
        <taxon>Actinomycetaceae</taxon>
        <taxon>Schaalia</taxon>
    </lineage>
</organism>
<name>A0ABY0V4G9_9ACTO</name>
<evidence type="ECO:0000313" key="10">
    <source>
        <dbReference type="EMBL" id="SDT85326.1"/>
    </source>
</evidence>
<evidence type="ECO:0000313" key="11">
    <source>
        <dbReference type="EMBL" id="SDT85345.1"/>
    </source>
</evidence>
<keyword evidence="5" id="KW-0573">Peptidoglycan synthesis</keyword>
<feature type="transmembrane region" description="Helical" evidence="9">
    <location>
        <begin position="171"/>
        <end position="192"/>
    </location>
</feature>
<proteinExistence type="predicted"/>
<feature type="compositionally biased region" description="Polar residues" evidence="8">
    <location>
        <begin position="608"/>
        <end position="619"/>
    </location>
</feature>
<dbReference type="PANTHER" id="PTHR47019:SF1">
    <property type="entry name" value="LIPID II FLIPPASE MURJ"/>
    <property type="match status" value="1"/>
</dbReference>
<dbReference type="EMBL" id="LT629792">
    <property type="protein sequence ID" value="SDT85326.1"/>
    <property type="molecule type" value="Genomic_DNA"/>
</dbReference>
<feature type="transmembrane region" description="Helical" evidence="9">
    <location>
        <begin position="101"/>
        <end position="128"/>
    </location>
</feature>
<keyword evidence="6 9" id="KW-1133">Transmembrane helix</keyword>
<feature type="transmembrane region" description="Helical" evidence="9">
    <location>
        <begin position="343"/>
        <end position="367"/>
    </location>
</feature>
<feature type="region of interest" description="Disordered" evidence="8">
    <location>
        <begin position="923"/>
        <end position="954"/>
    </location>
</feature>
<feature type="transmembrane region" description="Helical" evidence="9">
    <location>
        <begin position="67"/>
        <end position="89"/>
    </location>
</feature>
<keyword evidence="4" id="KW-0133">Cell shape</keyword>
<dbReference type="RefSeq" id="WP_092648033.1">
    <property type="nucleotide sequence ID" value="NZ_LT629792.1"/>
</dbReference>
<evidence type="ECO:0000256" key="3">
    <source>
        <dbReference type="ARBA" id="ARBA00022692"/>
    </source>
</evidence>
<dbReference type="EMBL" id="LT629792">
    <property type="protein sequence ID" value="SDU10138.1"/>
    <property type="molecule type" value="Genomic_DNA"/>
</dbReference>
<evidence type="ECO:0000256" key="5">
    <source>
        <dbReference type="ARBA" id="ARBA00022984"/>
    </source>
</evidence>
<evidence type="ECO:0000313" key="13">
    <source>
        <dbReference type="Proteomes" id="UP000198976"/>
    </source>
</evidence>
<dbReference type="InterPro" id="IPR004268">
    <property type="entry name" value="MurJ"/>
</dbReference>
<reference evidence="10 13" key="1">
    <citation type="submission" date="2016-10" db="EMBL/GenBank/DDBJ databases">
        <authorList>
            <person name="Varghese N."/>
            <person name="Submissions S."/>
        </authorList>
    </citation>
    <scope>NUCLEOTIDE SEQUENCE [LARGE SCALE GENOMIC DNA]</scope>
    <source>
        <strain evidence="10 13">DSM 9169</strain>
    </source>
</reference>
<dbReference type="InterPro" id="IPR051050">
    <property type="entry name" value="Lipid_II_flippase_MurJ/MviN"/>
</dbReference>
<feature type="transmembrane region" description="Helical" evidence="9">
    <location>
        <begin position="254"/>
        <end position="273"/>
    </location>
</feature>
<feature type="compositionally biased region" description="Low complexity" evidence="8">
    <location>
        <begin position="933"/>
        <end position="948"/>
    </location>
</feature>
<gene>
    <name evidence="10" type="ORF">SAMN04489714_0002</name>
    <name evidence="11" type="ORF">SAMN04489714_0009</name>
    <name evidence="12" type="ORF">SAMN04489714_2167</name>
</gene>
<feature type="region of interest" description="Disordered" evidence="8">
    <location>
        <begin position="835"/>
        <end position="885"/>
    </location>
</feature>
<dbReference type="CDD" id="cd13123">
    <property type="entry name" value="MATE_MurJ_like"/>
    <property type="match status" value="1"/>
</dbReference>
<dbReference type="PANTHER" id="PTHR47019">
    <property type="entry name" value="LIPID II FLIPPASE MURJ"/>
    <property type="match status" value="1"/>
</dbReference>
<keyword evidence="2" id="KW-1003">Cell membrane</keyword>
<feature type="transmembrane region" description="Helical" evidence="9">
    <location>
        <begin position="212"/>
        <end position="233"/>
    </location>
</feature>
<feature type="compositionally biased region" description="Low complexity" evidence="8">
    <location>
        <begin position="874"/>
        <end position="885"/>
    </location>
</feature>
<feature type="transmembrane region" description="Helical" evidence="9">
    <location>
        <begin position="892"/>
        <end position="911"/>
    </location>
</feature>
<evidence type="ECO:0000256" key="9">
    <source>
        <dbReference type="SAM" id="Phobius"/>
    </source>
</evidence>
<evidence type="ECO:0000256" key="4">
    <source>
        <dbReference type="ARBA" id="ARBA00022960"/>
    </source>
</evidence>
<evidence type="ECO:0000256" key="7">
    <source>
        <dbReference type="ARBA" id="ARBA00023136"/>
    </source>
</evidence>
<feature type="transmembrane region" description="Helical" evidence="9">
    <location>
        <begin position="414"/>
        <end position="435"/>
    </location>
</feature>
<feature type="transmembrane region" description="Helical" evidence="9">
    <location>
        <begin position="379"/>
        <end position="402"/>
    </location>
</feature>
<dbReference type="EMBL" id="LT629792">
    <property type="protein sequence ID" value="SDT85345.1"/>
    <property type="molecule type" value="Genomic_DNA"/>
</dbReference>
<feature type="transmembrane region" description="Helical" evidence="9">
    <location>
        <begin position="478"/>
        <end position="503"/>
    </location>
</feature>
<evidence type="ECO:0000256" key="6">
    <source>
        <dbReference type="ARBA" id="ARBA00022989"/>
    </source>
</evidence>
<feature type="transmembrane region" description="Helical" evidence="9">
    <location>
        <begin position="21"/>
        <end position="47"/>
    </location>
</feature>
<accession>A0ABY0V4G9</accession>
<evidence type="ECO:0000256" key="1">
    <source>
        <dbReference type="ARBA" id="ARBA00004651"/>
    </source>
</evidence>
<evidence type="ECO:0000256" key="2">
    <source>
        <dbReference type="ARBA" id="ARBA00022475"/>
    </source>
</evidence>